<evidence type="ECO:0000313" key="2">
    <source>
        <dbReference type="EMBL" id="SCB55553.1"/>
    </source>
</evidence>
<dbReference type="RefSeq" id="WP_091967157.1">
    <property type="nucleotide sequence ID" value="NZ_FMAI01000044.1"/>
</dbReference>
<feature type="signal peptide" evidence="1">
    <location>
        <begin position="1"/>
        <end position="22"/>
    </location>
</feature>
<gene>
    <name evidence="2" type="ORF">GA0061098_104433</name>
</gene>
<evidence type="ECO:0000313" key="3">
    <source>
        <dbReference type="Proteomes" id="UP000199184"/>
    </source>
</evidence>
<evidence type="ECO:0000256" key="1">
    <source>
        <dbReference type="SAM" id="SignalP"/>
    </source>
</evidence>
<protein>
    <recommendedName>
        <fullName evidence="4">DUF4198 domain-containing protein</fullName>
    </recommendedName>
</protein>
<dbReference type="AlphaFoldDB" id="A0A1C3XTG9"/>
<keyword evidence="1" id="KW-0732">Signal</keyword>
<dbReference type="EMBL" id="FMAI01000044">
    <property type="protein sequence ID" value="SCB55553.1"/>
    <property type="molecule type" value="Genomic_DNA"/>
</dbReference>
<organism evidence="2 3">
    <name type="scientific">Bradyrhizobium shewense</name>
    <dbReference type="NCBI Taxonomy" id="1761772"/>
    <lineage>
        <taxon>Bacteria</taxon>
        <taxon>Pseudomonadati</taxon>
        <taxon>Pseudomonadota</taxon>
        <taxon>Alphaproteobacteria</taxon>
        <taxon>Hyphomicrobiales</taxon>
        <taxon>Nitrobacteraceae</taxon>
        <taxon>Bradyrhizobium</taxon>
    </lineage>
</organism>
<accession>A0A1C3XTG9</accession>
<dbReference type="Proteomes" id="UP000199184">
    <property type="component" value="Unassembled WGS sequence"/>
</dbReference>
<keyword evidence="3" id="KW-1185">Reference proteome</keyword>
<sequence>MTRRTLGILLAGSLVAATAAMAIPVTPDPARDGPTKNIQINWSHTKRSNGFVDDTWWALRGRCAPDHLGERLLCDTVGLLTQATSRTFEAKMSDDMGLPLVDRWALMTAKNSPFMRSAHVETPLGLEAVLGFYRAALERRGWTENDGAVVEPDRAVVAFTTSDGPALLRLVRQDNTTIADLALRKPLAATARIQPAPGQVMLLLGNKTDEAADITVNERTIRLAAHAGEELIDFDAAADELPDSQKIDLPPGTYKVTLKLKGSAAQTREFEVAVNETWGLLVGPEGAPLPIRMY</sequence>
<reference evidence="3" key="1">
    <citation type="submission" date="2016-08" db="EMBL/GenBank/DDBJ databases">
        <authorList>
            <person name="Varghese N."/>
            <person name="Submissions Spin"/>
        </authorList>
    </citation>
    <scope>NUCLEOTIDE SEQUENCE [LARGE SCALE GENOMIC DNA]</scope>
    <source>
        <strain evidence="3">ERR11</strain>
    </source>
</reference>
<proteinExistence type="predicted"/>
<name>A0A1C3XTG9_9BRAD</name>
<feature type="chain" id="PRO_5008686926" description="DUF4198 domain-containing protein" evidence="1">
    <location>
        <begin position="23"/>
        <end position="294"/>
    </location>
</feature>
<evidence type="ECO:0008006" key="4">
    <source>
        <dbReference type="Google" id="ProtNLM"/>
    </source>
</evidence>